<dbReference type="EMBL" id="AP029170">
    <property type="protein sequence ID" value="BFD46721.1"/>
    <property type="molecule type" value="Genomic_DNA"/>
</dbReference>
<dbReference type="InterPro" id="IPR004564">
    <property type="entry name" value="OM_lipoprot_carrier_LolA-like"/>
</dbReference>
<proteinExistence type="predicted"/>
<dbReference type="Pfam" id="PF03548">
    <property type="entry name" value="LolA"/>
    <property type="match status" value="1"/>
</dbReference>
<name>A0AAT9GAA4_9RICK</name>
<dbReference type="CDD" id="cd16325">
    <property type="entry name" value="LolA"/>
    <property type="match status" value="1"/>
</dbReference>
<dbReference type="PANTHER" id="PTHR35869">
    <property type="entry name" value="OUTER-MEMBRANE LIPOPROTEIN CARRIER PROTEIN"/>
    <property type="match status" value="1"/>
</dbReference>
<dbReference type="SUPFAM" id="SSF89392">
    <property type="entry name" value="Prokaryotic lipoproteins and lipoprotein localization factors"/>
    <property type="match status" value="1"/>
</dbReference>
<dbReference type="Gene3D" id="2.50.20.10">
    <property type="entry name" value="Lipoprotein localisation LolA/LolB/LppX"/>
    <property type="match status" value="1"/>
</dbReference>
<dbReference type="AlphaFoldDB" id="A0AAT9GAA4"/>
<accession>A0AAT9GAA4</accession>
<keyword evidence="1" id="KW-0732">Signal</keyword>
<protein>
    <submittedName>
        <fullName evidence="2">Uncharacterized protein</fullName>
    </submittedName>
</protein>
<organism evidence="2">
    <name type="scientific">Candidatus Tisiphia endosymbiont of Sergentomyia squamirostris</name>
    <dbReference type="NCBI Taxonomy" id="3113639"/>
    <lineage>
        <taxon>Bacteria</taxon>
        <taxon>Pseudomonadati</taxon>
        <taxon>Pseudomonadota</taxon>
        <taxon>Alphaproteobacteria</taxon>
        <taxon>Rickettsiales</taxon>
        <taxon>Rickettsiaceae</taxon>
        <taxon>Rickettsieae</taxon>
        <taxon>Candidatus Tisiphia</taxon>
    </lineage>
</organism>
<dbReference type="InterPro" id="IPR029046">
    <property type="entry name" value="LolA/LolB/LppX"/>
</dbReference>
<reference evidence="2" key="1">
    <citation type="submission" date="2024-01" db="EMBL/GenBank/DDBJ databases">
        <title>Sequencing the genomes of a sandfly, Sergentomyia squamirostris, and its two endosymbionts.</title>
        <authorList>
            <person name="Itokawa K."/>
            <person name="Sanjoba C."/>
        </authorList>
    </citation>
    <scope>NUCLEOTIDE SEQUENCE</scope>
    <source>
        <strain evidence="2">RiSSQ</strain>
    </source>
</reference>
<dbReference type="PANTHER" id="PTHR35869:SF1">
    <property type="entry name" value="OUTER-MEMBRANE LIPOPROTEIN CARRIER PROTEIN"/>
    <property type="match status" value="1"/>
</dbReference>
<gene>
    <name evidence="2" type="ORF">DMENIID0002_13670</name>
</gene>
<sequence>MIWLCKGIIAIYWFLTIAYAEIEPLHNSTSTGNLGIGTRLESSRTLEYTTVLRSDLPTNSLVEANSARALILESRPFDNKAIDQLKIYLREIKSMAVDFSQEDSAGNKAEGKLLINKPSKFRCNYYPPFPLVVIGNTNYVSVYDYDMKHVSRIKAEENVFNFLLEDSIDFDKYFKIESVIDQDNMFKITIYHTLSERRSQITFDKKTKQIKKLEILEDENVITIIFNHIAKVQKFDDDLFKLKNPDIFGTPSRLTKNDIEKKYNLAT</sequence>
<evidence type="ECO:0000313" key="2">
    <source>
        <dbReference type="EMBL" id="BFD46721.1"/>
    </source>
</evidence>
<evidence type="ECO:0000256" key="1">
    <source>
        <dbReference type="ARBA" id="ARBA00022729"/>
    </source>
</evidence>